<accession>A0A915HZ15</accession>
<organism evidence="2 3">
    <name type="scientific">Romanomermis culicivorax</name>
    <name type="common">Nematode worm</name>
    <dbReference type="NCBI Taxonomy" id="13658"/>
    <lineage>
        <taxon>Eukaryota</taxon>
        <taxon>Metazoa</taxon>
        <taxon>Ecdysozoa</taxon>
        <taxon>Nematoda</taxon>
        <taxon>Enoplea</taxon>
        <taxon>Dorylaimia</taxon>
        <taxon>Mermithida</taxon>
        <taxon>Mermithoidea</taxon>
        <taxon>Mermithidae</taxon>
        <taxon>Romanomermis</taxon>
    </lineage>
</organism>
<keyword evidence="2" id="KW-1185">Reference proteome</keyword>
<evidence type="ECO:0000256" key="1">
    <source>
        <dbReference type="SAM" id="MobiDB-lite"/>
    </source>
</evidence>
<evidence type="ECO:0000313" key="3">
    <source>
        <dbReference type="WBParaSite" id="nRc.2.0.1.t06506-RA"/>
    </source>
</evidence>
<feature type="region of interest" description="Disordered" evidence="1">
    <location>
        <begin position="82"/>
        <end position="115"/>
    </location>
</feature>
<evidence type="ECO:0000313" key="2">
    <source>
        <dbReference type="Proteomes" id="UP000887565"/>
    </source>
</evidence>
<dbReference type="WBParaSite" id="nRc.2.0.1.t06506-RA">
    <property type="protein sequence ID" value="nRc.2.0.1.t06506-RA"/>
    <property type="gene ID" value="nRc.2.0.1.g06506"/>
</dbReference>
<proteinExistence type="predicted"/>
<reference evidence="3" key="1">
    <citation type="submission" date="2022-11" db="UniProtKB">
        <authorList>
            <consortium name="WormBaseParasite"/>
        </authorList>
    </citation>
    <scope>IDENTIFICATION</scope>
</reference>
<dbReference type="Proteomes" id="UP000887565">
    <property type="component" value="Unplaced"/>
</dbReference>
<protein>
    <submittedName>
        <fullName evidence="3">Uncharacterized protein</fullName>
    </submittedName>
</protein>
<sequence>MLLICQEPDPNLEPAVVISDATEYSGDQVPILSPSGIIIESHEKSTEIDHHDDNDVNHTVEKPLDEQSFISASIPVAIEIAQQNAQKQDENSPLNNAPLNSDTGGAIPLNYGSLN</sequence>
<name>A0A915HZ15_ROMCU</name>
<dbReference type="AlphaFoldDB" id="A0A915HZ15"/>
<feature type="compositionally biased region" description="Polar residues" evidence="1">
    <location>
        <begin position="82"/>
        <end position="103"/>
    </location>
</feature>